<reference evidence="1" key="2">
    <citation type="journal article" date="2015" name="Fish Shellfish Immunol.">
        <title>Early steps in the European eel (Anguilla anguilla)-Vibrio vulnificus interaction in the gills: Role of the RtxA13 toxin.</title>
        <authorList>
            <person name="Callol A."/>
            <person name="Pajuelo D."/>
            <person name="Ebbesson L."/>
            <person name="Teles M."/>
            <person name="MacKenzie S."/>
            <person name="Amaro C."/>
        </authorList>
    </citation>
    <scope>NUCLEOTIDE SEQUENCE</scope>
</reference>
<proteinExistence type="predicted"/>
<accession>A0A0E9R924</accession>
<sequence>MSLHSRPPPPRVHKCISVSKADIKVNGEELLGSHLFIKGARGPGELASACLLGAKYQPHQVQAALDKCLSTLVH</sequence>
<reference evidence="1" key="1">
    <citation type="submission" date="2014-11" db="EMBL/GenBank/DDBJ databases">
        <authorList>
            <person name="Amaro Gonzalez C."/>
        </authorList>
    </citation>
    <scope>NUCLEOTIDE SEQUENCE</scope>
</reference>
<evidence type="ECO:0000313" key="1">
    <source>
        <dbReference type="EMBL" id="JAH25262.1"/>
    </source>
</evidence>
<protein>
    <submittedName>
        <fullName evidence="1">Uncharacterized protein</fullName>
    </submittedName>
</protein>
<dbReference type="EMBL" id="GBXM01083315">
    <property type="protein sequence ID" value="JAH25262.1"/>
    <property type="molecule type" value="Transcribed_RNA"/>
</dbReference>
<name>A0A0E9R924_ANGAN</name>
<organism evidence="1">
    <name type="scientific">Anguilla anguilla</name>
    <name type="common">European freshwater eel</name>
    <name type="synonym">Muraena anguilla</name>
    <dbReference type="NCBI Taxonomy" id="7936"/>
    <lineage>
        <taxon>Eukaryota</taxon>
        <taxon>Metazoa</taxon>
        <taxon>Chordata</taxon>
        <taxon>Craniata</taxon>
        <taxon>Vertebrata</taxon>
        <taxon>Euteleostomi</taxon>
        <taxon>Actinopterygii</taxon>
        <taxon>Neopterygii</taxon>
        <taxon>Teleostei</taxon>
        <taxon>Anguilliformes</taxon>
        <taxon>Anguillidae</taxon>
        <taxon>Anguilla</taxon>
    </lineage>
</organism>
<dbReference type="AlphaFoldDB" id="A0A0E9R924"/>